<gene>
    <name evidence="2" type="ORF">GCM10022278_18670</name>
</gene>
<dbReference type="PANTHER" id="PTHR38760">
    <property type="entry name" value="ADENYLATE CYCLASE"/>
    <property type="match status" value="1"/>
</dbReference>
<name>A0ABP7P892_9GAMM</name>
<dbReference type="PANTHER" id="PTHR38760:SF1">
    <property type="entry name" value="ADENYLATE CYCLASE"/>
    <property type="match status" value="1"/>
</dbReference>
<protein>
    <submittedName>
        <fullName evidence="2">Class I adenylate cyclase</fullName>
    </submittedName>
</protein>
<comment type="caution">
    <text evidence="2">The sequence shown here is derived from an EMBL/GenBank/DDBJ whole genome shotgun (WGS) entry which is preliminary data.</text>
</comment>
<organism evidence="2 3">
    <name type="scientific">Allohahella marinimesophila</name>
    <dbReference type="NCBI Taxonomy" id="1054972"/>
    <lineage>
        <taxon>Bacteria</taxon>
        <taxon>Pseudomonadati</taxon>
        <taxon>Pseudomonadota</taxon>
        <taxon>Gammaproteobacteria</taxon>
        <taxon>Oceanospirillales</taxon>
        <taxon>Hahellaceae</taxon>
        <taxon>Allohahella</taxon>
    </lineage>
</organism>
<evidence type="ECO:0000259" key="1">
    <source>
        <dbReference type="Pfam" id="PF12633"/>
    </source>
</evidence>
<dbReference type="Pfam" id="PF01295">
    <property type="entry name" value="Adenylate_cycl"/>
    <property type="match status" value="1"/>
</dbReference>
<reference evidence="3" key="1">
    <citation type="journal article" date="2019" name="Int. J. Syst. Evol. Microbiol.">
        <title>The Global Catalogue of Microorganisms (GCM) 10K type strain sequencing project: providing services to taxonomists for standard genome sequencing and annotation.</title>
        <authorList>
            <consortium name="The Broad Institute Genomics Platform"/>
            <consortium name="The Broad Institute Genome Sequencing Center for Infectious Disease"/>
            <person name="Wu L."/>
            <person name="Ma J."/>
        </authorList>
    </citation>
    <scope>NUCLEOTIDE SEQUENCE [LARGE SCALE GENOMIC DNA]</scope>
    <source>
        <strain evidence="3">JCM 17555</strain>
    </source>
</reference>
<evidence type="ECO:0000313" key="2">
    <source>
        <dbReference type="EMBL" id="GAA3960850.1"/>
    </source>
</evidence>
<accession>A0ABP7P892</accession>
<feature type="domain" description="Adenylate cyclase class-I N-terminal" evidence="1">
    <location>
        <begin position="2"/>
        <end position="169"/>
    </location>
</feature>
<dbReference type="InterPro" id="IPR024685">
    <property type="entry name" value="Adenylate_cyclase_1_N"/>
</dbReference>
<evidence type="ECO:0000313" key="3">
    <source>
        <dbReference type="Proteomes" id="UP001501337"/>
    </source>
</evidence>
<dbReference type="InterPro" id="IPR000274">
    <property type="entry name" value="Adenylate_cyclase_1"/>
</dbReference>
<dbReference type="Proteomes" id="UP001501337">
    <property type="component" value="Unassembled WGS sequence"/>
</dbReference>
<proteinExistence type="predicted"/>
<keyword evidence="3" id="KW-1185">Reference proteome</keyword>
<dbReference type="Pfam" id="PF12633">
    <property type="entry name" value="Adenyl_cycl_N"/>
    <property type="match status" value="1"/>
</dbReference>
<dbReference type="EMBL" id="BAABBO010000009">
    <property type="protein sequence ID" value="GAA3960850.1"/>
    <property type="molecule type" value="Genomic_DNA"/>
</dbReference>
<sequence length="958" mass="107358">MFLSVLPVLFHVNHPLLPGFTTRSAPCGIVNFSIDKPRLKQLQRLSRSFQHQPADKLTRPDVIGLYIMGSPGTLAQSSSSDIDVWLVYRNGLTVEAISALDAKAKAVSAAAAELGIDLHFFPMNAARFRKQAQQRQADSEDSGTAQHYVLLDEFYRTCVYLAGAWPLWWLIPPDCEKSYDATARLLAEKRFIRSGDYVDFGGCREVPENEFIGAGLWQLYKSIDSPYKSLLKLSLMECYARRSELLDAPEVSTMPLCVSFKAQIYRDEVAADQLDPYLMLYWYLERCLTHLNMSERLALVRQSFYLKAGTRLSRRAGSARADWKARLLQQTVDGFGWSADFLRYLDRHDQWKTNEVVVEQRRLVQALTASYRFLSSLARSRQATAAISARDVHLLGRKLYAQFQRKAGKLELINSGINSDLSEQQLTFELVINEGGAQWEVKNAEHQLLRESESLIELLAWCHLNGQLRPHTSVRMVVDDRRDAEQAAQFHAYHAISLAELQQLIQTLNSEIGFTASDMPAAPQASYLEPATLRKTIIFLNVGVDPLARLTEKGLSKVSNRTDPLSFSEERVGLVSSVDLLISNSWNEVSVLRFESGDTLMQCLRFLLASKNSTLPVVVCFCHSRALALSQRVGQLCRQLLSTSWDRYVIEQDKRRFLLERDTNSAGNNAEVKLLALDDAAALIQALGRPRARFMKLVIDDYALGKHTLKAVAPLNEAEAIQICFDYSQANRAGYWVFDAFGTLCSGETAWGSSWIGDSTGRRCSNGLLTFIRNALDKLQMQIGVVPQGAVSQINCFIVGDLPVRRGLTVSARDETQNAQQLARETTRRTSPVSLEHQTWEGELTEIRIVAHVLDPADRGLDSFTLNGCILGFDLYCEHMEFAHKTGLDGSIAELARYLSSGVRGEAAVGSTLRPFTITDLSLPVDASGDRIGRELADYLRCRDWVERGLWRNATASL</sequence>